<evidence type="ECO:0000256" key="1">
    <source>
        <dbReference type="ARBA" id="ARBA00000900"/>
    </source>
</evidence>
<evidence type="ECO:0000256" key="8">
    <source>
        <dbReference type="ARBA" id="ARBA00022771"/>
    </source>
</evidence>
<evidence type="ECO:0000256" key="14">
    <source>
        <dbReference type="PROSITE-ProRule" id="PRU00175"/>
    </source>
</evidence>
<protein>
    <recommendedName>
        <fullName evidence="4">RING-type E3 ubiquitin transferase</fullName>
        <ecNumber evidence="4">2.3.2.27</ecNumber>
    </recommendedName>
</protein>
<comment type="subcellular location">
    <subcellularLocation>
        <location evidence="2">Membrane</location>
        <topology evidence="2">Single-pass membrane protein</topology>
    </subcellularLocation>
</comment>
<dbReference type="AlphaFoldDB" id="A0AA39S1X0"/>
<dbReference type="GO" id="GO:0061630">
    <property type="term" value="F:ubiquitin protein ligase activity"/>
    <property type="evidence" value="ECO:0007669"/>
    <property type="project" value="UniProtKB-EC"/>
</dbReference>
<evidence type="ECO:0000256" key="15">
    <source>
        <dbReference type="SAM" id="Phobius"/>
    </source>
</evidence>
<comment type="caution">
    <text evidence="17">The sequence shown here is derived from an EMBL/GenBank/DDBJ whole genome shotgun (WGS) entry which is preliminary data.</text>
</comment>
<evidence type="ECO:0000256" key="12">
    <source>
        <dbReference type="ARBA" id="ARBA00023136"/>
    </source>
</evidence>
<dbReference type="InterPro" id="IPR001841">
    <property type="entry name" value="Znf_RING"/>
</dbReference>
<organism evidence="17 18">
    <name type="scientific">Acer saccharum</name>
    <name type="common">Sugar maple</name>
    <dbReference type="NCBI Taxonomy" id="4024"/>
    <lineage>
        <taxon>Eukaryota</taxon>
        <taxon>Viridiplantae</taxon>
        <taxon>Streptophyta</taxon>
        <taxon>Embryophyta</taxon>
        <taxon>Tracheophyta</taxon>
        <taxon>Spermatophyta</taxon>
        <taxon>Magnoliopsida</taxon>
        <taxon>eudicotyledons</taxon>
        <taxon>Gunneridae</taxon>
        <taxon>Pentapetalae</taxon>
        <taxon>rosids</taxon>
        <taxon>malvids</taxon>
        <taxon>Sapindales</taxon>
        <taxon>Sapindaceae</taxon>
        <taxon>Hippocastanoideae</taxon>
        <taxon>Acereae</taxon>
        <taxon>Acer</taxon>
    </lineage>
</organism>
<feature type="transmembrane region" description="Helical" evidence="15">
    <location>
        <begin position="39"/>
        <end position="60"/>
    </location>
</feature>
<dbReference type="Pfam" id="PF13639">
    <property type="entry name" value="zf-RING_2"/>
    <property type="match status" value="1"/>
</dbReference>
<dbReference type="EC" id="2.3.2.27" evidence="4"/>
<evidence type="ECO:0000313" key="17">
    <source>
        <dbReference type="EMBL" id="KAK0583461.1"/>
    </source>
</evidence>
<keyword evidence="18" id="KW-1185">Reference proteome</keyword>
<keyword evidence="6 15" id="KW-0812">Transmembrane</keyword>
<keyword evidence="7" id="KW-0479">Metal-binding</keyword>
<evidence type="ECO:0000256" key="5">
    <source>
        <dbReference type="ARBA" id="ARBA00022679"/>
    </source>
</evidence>
<evidence type="ECO:0000256" key="11">
    <source>
        <dbReference type="ARBA" id="ARBA00022989"/>
    </source>
</evidence>
<dbReference type="PANTHER" id="PTHR45768">
    <property type="entry name" value="E3 UBIQUITIN-PROTEIN LIGASE RNF13-LIKE"/>
    <property type="match status" value="1"/>
</dbReference>
<evidence type="ECO:0000256" key="2">
    <source>
        <dbReference type="ARBA" id="ARBA00004167"/>
    </source>
</evidence>
<name>A0AA39S1X0_ACESA</name>
<keyword evidence="8 14" id="KW-0863">Zinc-finger</keyword>
<accession>A0AA39S1X0</accession>
<evidence type="ECO:0000313" key="18">
    <source>
        <dbReference type="Proteomes" id="UP001168877"/>
    </source>
</evidence>
<feature type="domain" description="RING-type" evidence="16">
    <location>
        <begin position="138"/>
        <end position="180"/>
    </location>
</feature>
<dbReference type="SUPFAM" id="SSF57850">
    <property type="entry name" value="RING/U-box"/>
    <property type="match status" value="1"/>
</dbReference>
<dbReference type="Proteomes" id="UP001168877">
    <property type="component" value="Unassembled WGS sequence"/>
</dbReference>
<evidence type="ECO:0000256" key="7">
    <source>
        <dbReference type="ARBA" id="ARBA00022723"/>
    </source>
</evidence>
<keyword evidence="12 15" id="KW-0472">Membrane</keyword>
<reference evidence="17" key="2">
    <citation type="submission" date="2023-06" db="EMBL/GenBank/DDBJ databases">
        <authorList>
            <person name="Swenson N.G."/>
            <person name="Wegrzyn J.L."/>
            <person name="Mcevoy S.L."/>
        </authorList>
    </citation>
    <scope>NUCLEOTIDE SEQUENCE</scope>
    <source>
        <strain evidence="17">NS2018</strain>
        <tissue evidence="17">Leaf</tissue>
    </source>
</reference>
<keyword evidence="11 15" id="KW-1133">Transmembrane helix</keyword>
<gene>
    <name evidence="17" type="ORF">LWI29_037248</name>
</gene>
<dbReference type="SMART" id="SM00184">
    <property type="entry name" value="RING"/>
    <property type="match status" value="1"/>
</dbReference>
<sequence>MATTSPSPPYLSSFAPPYVEVEAQEPKHTHSMDKFKPSIIIITLILSITVLLSISICLLLRHLNRRCLRHLSTAASISVASDSRRVNSARRVSPVNQTTTTTTSSSSSAIVDSLPLFTYSSITRRSTSGGGGGDGGDCAVCLSKFEPQDQLRLLPICCHAFHADCIDTWLDSNLTCPLCRSPINASEADMLKALQASSAVAGANDSFRVEIGSISRRGQAGVDQTLQGRSYSLGSYEYVVEDDAGITTNQTYRTSVSDKEEVVAADLSRATSEPNLVADVAAGRSWLKDYVDRLSYSISSRTMSFRSSGRFFTGSSRRSDLAGIGDYDLEANQHVGEEISELFRWFSGV</sequence>
<dbReference type="InterPro" id="IPR013083">
    <property type="entry name" value="Znf_RING/FYVE/PHD"/>
</dbReference>
<comment type="pathway">
    <text evidence="3">Protein modification; protein ubiquitination.</text>
</comment>
<keyword evidence="9" id="KW-0833">Ubl conjugation pathway</keyword>
<dbReference type="PROSITE" id="PS50089">
    <property type="entry name" value="ZF_RING_2"/>
    <property type="match status" value="1"/>
</dbReference>
<evidence type="ECO:0000259" key="16">
    <source>
        <dbReference type="PROSITE" id="PS50089"/>
    </source>
</evidence>
<evidence type="ECO:0000256" key="13">
    <source>
        <dbReference type="ARBA" id="ARBA00024209"/>
    </source>
</evidence>
<dbReference type="GO" id="GO:0016567">
    <property type="term" value="P:protein ubiquitination"/>
    <property type="evidence" value="ECO:0007669"/>
    <property type="project" value="TreeGrafter"/>
</dbReference>
<comment type="similarity">
    <text evidence="13">Belongs to the RING-type zinc finger family. ATL subfamily.</text>
</comment>
<dbReference type="Gene3D" id="3.30.40.10">
    <property type="entry name" value="Zinc/RING finger domain, C3HC4 (zinc finger)"/>
    <property type="match status" value="1"/>
</dbReference>
<dbReference type="PANTHER" id="PTHR45768:SF16">
    <property type="entry name" value="E3 UBIQUITIN-PROTEIN LIGASE ATL4"/>
    <property type="match status" value="1"/>
</dbReference>
<dbReference type="CDD" id="cd16461">
    <property type="entry name" value="RING-H2_EL5-like"/>
    <property type="match status" value="1"/>
</dbReference>
<dbReference type="GO" id="GO:0016020">
    <property type="term" value="C:membrane"/>
    <property type="evidence" value="ECO:0007669"/>
    <property type="project" value="UniProtKB-SubCell"/>
</dbReference>
<dbReference type="EMBL" id="JAUESC010000384">
    <property type="protein sequence ID" value="KAK0583461.1"/>
    <property type="molecule type" value="Genomic_DNA"/>
</dbReference>
<keyword evidence="10" id="KW-0862">Zinc</keyword>
<comment type="catalytic activity">
    <reaction evidence="1">
        <text>S-ubiquitinyl-[E2 ubiquitin-conjugating enzyme]-L-cysteine + [acceptor protein]-L-lysine = [E2 ubiquitin-conjugating enzyme]-L-cysteine + N(6)-ubiquitinyl-[acceptor protein]-L-lysine.</text>
        <dbReference type="EC" id="2.3.2.27"/>
    </reaction>
</comment>
<evidence type="ECO:0000256" key="4">
    <source>
        <dbReference type="ARBA" id="ARBA00012483"/>
    </source>
</evidence>
<proteinExistence type="inferred from homology"/>
<dbReference type="GO" id="GO:0008270">
    <property type="term" value="F:zinc ion binding"/>
    <property type="evidence" value="ECO:0007669"/>
    <property type="project" value="UniProtKB-KW"/>
</dbReference>
<evidence type="ECO:0000256" key="9">
    <source>
        <dbReference type="ARBA" id="ARBA00022786"/>
    </source>
</evidence>
<dbReference type="FunFam" id="3.30.40.10:FF:000187">
    <property type="entry name" value="E3 ubiquitin-protein ligase ATL6"/>
    <property type="match status" value="1"/>
</dbReference>
<reference evidence="17" key="1">
    <citation type="journal article" date="2022" name="Plant J.">
        <title>Strategies of tolerance reflected in two North American maple genomes.</title>
        <authorList>
            <person name="McEvoy S.L."/>
            <person name="Sezen U.U."/>
            <person name="Trouern-Trend A."/>
            <person name="McMahon S.M."/>
            <person name="Schaberg P.G."/>
            <person name="Yang J."/>
            <person name="Wegrzyn J.L."/>
            <person name="Swenson N.G."/>
        </authorList>
    </citation>
    <scope>NUCLEOTIDE SEQUENCE</scope>
    <source>
        <strain evidence="17">NS2018</strain>
    </source>
</reference>
<evidence type="ECO:0000256" key="6">
    <source>
        <dbReference type="ARBA" id="ARBA00022692"/>
    </source>
</evidence>
<evidence type="ECO:0000256" key="3">
    <source>
        <dbReference type="ARBA" id="ARBA00004906"/>
    </source>
</evidence>
<keyword evidence="5" id="KW-0808">Transferase</keyword>
<evidence type="ECO:0000256" key="10">
    <source>
        <dbReference type="ARBA" id="ARBA00022833"/>
    </source>
</evidence>